<keyword evidence="11 14" id="KW-0560">Oxidoreductase</keyword>
<dbReference type="GO" id="GO:0070330">
    <property type="term" value="F:aromatase activity"/>
    <property type="evidence" value="ECO:0007669"/>
    <property type="project" value="UniProtKB-UniRule"/>
</dbReference>
<dbReference type="InterPro" id="IPR003097">
    <property type="entry name" value="CysJ-like_FAD-binding"/>
</dbReference>
<proteinExistence type="inferred from homology"/>
<keyword evidence="12 14" id="KW-0408">Iron</keyword>
<keyword evidence="6 14" id="KW-0288">FMN</keyword>
<dbReference type="PIRSF" id="PIRSF000209">
    <property type="entry name" value="Bifunctional_P450_P450R"/>
    <property type="match status" value="1"/>
</dbReference>
<dbReference type="Pfam" id="PF00258">
    <property type="entry name" value="Flavodoxin_1"/>
    <property type="match status" value="1"/>
</dbReference>
<evidence type="ECO:0000256" key="4">
    <source>
        <dbReference type="ARBA" id="ARBA00022617"/>
    </source>
</evidence>
<dbReference type="Pfam" id="PF00175">
    <property type="entry name" value="NAD_binding_1"/>
    <property type="match status" value="1"/>
</dbReference>
<dbReference type="InterPro" id="IPR023206">
    <property type="entry name" value="Bifunctional_P450_P450_red"/>
</dbReference>
<dbReference type="GO" id="GO:0005506">
    <property type="term" value="F:iron ion binding"/>
    <property type="evidence" value="ECO:0007669"/>
    <property type="project" value="UniProtKB-UniRule"/>
</dbReference>
<dbReference type="EC" id="1.14.14.1" evidence="14"/>
<dbReference type="GO" id="GO:0010181">
    <property type="term" value="F:FMN binding"/>
    <property type="evidence" value="ECO:0007669"/>
    <property type="project" value="UniProtKB-UniRule"/>
</dbReference>
<evidence type="ECO:0000256" key="15">
    <source>
        <dbReference type="PIRSR" id="PIRSR000209-1"/>
    </source>
</evidence>
<dbReference type="InterPro" id="IPR039261">
    <property type="entry name" value="FNR_nucleotide-bd"/>
</dbReference>
<dbReference type="SUPFAM" id="SSF52218">
    <property type="entry name" value="Flavoproteins"/>
    <property type="match status" value="1"/>
</dbReference>
<evidence type="ECO:0000256" key="7">
    <source>
        <dbReference type="ARBA" id="ARBA00022723"/>
    </source>
</evidence>
<dbReference type="Gene3D" id="1.20.990.10">
    <property type="entry name" value="NADPH-cytochrome p450 Reductase, Chain A, domain 3"/>
    <property type="match status" value="1"/>
</dbReference>
<reference evidence="18 19" key="1">
    <citation type="submission" date="2021-02" db="EMBL/GenBank/DDBJ databases">
        <title>Genome assembly of Pseudopithomyces chartarum.</title>
        <authorList>
            <person name="Jauregui R."/>
            <person name="Singh J."/>
            <person name="Voisey C."/>
        </authorList>
    </citation>
    <scope>NUCLEOTIDE SEQUENCE [LARGE SCALE GENOMIC DNA]</scope>
    <source>
        <strain evidence="18 19">AGR01</strain>
    </source>
</reference>
<dbReference type="SUPFAM" id="SSF48264">
    <property type="entry name" value="Cytochrome P450"/>
    <property type="match status" value="1"/>
</dbReference>
<dbReference type="InterPro" id="IPR017938">
    <property type="entry name" value="Riboflavin_synthase-like_b-brl"/>
</dbReference>
<dbReference type="Gene3D" id="3.40.50.80">
    <property type="entry name" value="Nucleotide-binding domain of ferredoxin-NADP reductase (FNR) module"/>
    <property type="match status" value="1"/>
</dbReference>
<evidence type="ECO:0000256" key="10">
    <source>
        <dbReference type="ARBA" id="ARBA00022982"/>
    </source>
</evidence>
<comment type="cofactor">
    <cofactor evidence="1 14 15">
        <name>heme</name>
        <dbReference type="ChEBI" id="CHEBI:30413"/>
    </cofactor>
</comment>
<sequence>MTTPIPSPPALPLIGNMLNVANAQPGEGSLKPFERLADEYGPIYKLQLGGRERLVIANHELFAEVCDETRFFKTAGQALQTLNKIRDDNAVGLFTSPSERDPDWGQAHRILMPAFGPLAIRDMFDEMHDIASQLVLKWARLGPGYKIPVTEDFTRLTLDTIALCAMDYRFNSFYQDEMHPFVQAMTGVLSEGASRIKTPKVVQKFMLRRNEQLRVDSNYQQDIAEQLVKKRKEKPSDKKDLLNAMINGRDPKTGEAMRDELIAANMITFLIAGHETTSGLLSFAFYYMLKFPSTYFKAQQEIDEVIGKGKITVDHLKHLHYVEAILRETLRLEPTAPVIVRGLRDDSKERNPSLGSGKYALKADAEMMCLLGKIQRDPAVYGENANEFVPERMLDEHFEKLPKHAWKPFGTGMRGCIGRPFAWQEALLVMAMLLQNFDFRLDNPTYSLKVKSTLTIKPDDFFMRASLRGGRGGLSGLQERLSNLTVDTKPSKSSTEAVQPLLKTKANDSSKKMTILYGSNTGTCQAFAHKLASEAYSRGFDARVADMDSGTNALPSDEPVVIITSSYEGLPPDNAVQFMSWIDSLKTGMSLKGVKYAVFGCGHKDWSSTFYRIPIKVDSKLEQLGARKLIERGSSDASRGDMFSDFDSWAEEKYWPAAMAEFGANSGPTMPIKKGLDMEISTSARASQLQQNVQSGKVLKAYVLTAPREPEKRHLEIKLPEDMSYETGDYISVLPLNPGESVRRVLMQFSLPGDAVVTIKNGGSATLPTNKPLSVFDLLKGFVELSQPATKKDLQTCMECTTDAQTLGNLEKLSTTLYQSEVITRRISLIDTLEAYPQIDMPFATYLSLLPPMRPRHYSISSSSLRSPSTCSITYGVLNSTSLVGTSRFQGVAGTYLSSLRPGDPIQISVRSAPPAFHLPASMSMTPMIMFCNGTGLAPFYGFIQERVTMLEANQNTRLAPALLFIGCRSPTADALYYSELAQWAKMGAVDLRYAYSREPHHADASGCRYIQDRMLLDKDDVGEMWRAGAKVFICGAPGMVEGVKSCAKSIVESRMGNINSEDMDRWFKSLRNERVVVDVFA</sequence>
<feature type="domain" description="Flavodoxin-like" evidence="16">
    <location>
        <begin position="513"/>
        <end position="654"/>
    </location>
</feature>
<dbReference type="InterPro" id="IPR029039">
    <property type="entry name" value="Flavoprotein-like_sf"/>
</dbReference>
<dbReference type="Pfam" id="PF00667">
    <property type="entry name" value="FAD_binding_1"/>
    <property type="match status" value="1"/>
</dbReference>
<keyword evidence="10 14" id="KW-0249">Electron transport</keyword>
<accession>A0AAN6RGQ4</accession>
<dbReference type="InterPro" id="IPR017927">
    <property type="entry name" value="FAD-bd_FR_type"/>
</dbReference>
<keyword evidence="7 14" id="KW-0479">Metal-binding</keyword>
<dbReference type="GO" id="GO:0003958">
    <property type="term" value="F:NADPH-hemoprotein reductase activity"/>
    <property type="evidence" value="ECO:0007669"/>
    <property type="project" value="UniProtKB-UniRule"/>
</dbReference>
<evidence type="ECO:0000256" key="14">
    <source>
        <dbReference type="PIRNR" id="PIRNR000209"/>
    </source>
</evidence>
<evidence type="ECO:0000256" key="13">
    <source>
        <dbReference type="ARBA" id="ARBA00023033"/>
    </source>
</evidence>
<comment type="catalytic activity">
    <reaction evidence="14">
        <text>an organic molecule + reduced [NADPH--hemoprotein reductase] + O2 = an alcohol + oxidized [NADPH--hemoprotein reductase] + H2O + H(+)</text>
        <dbReference type="Rhea" id="RHEA:17149"/>
        <dbReference type="Rhea" id="RHEA-COMP:11964"/>
        <dbReference type="Rhea" id="RHEA-COMP:11965"/>
        <dbReference type="ChEBI" id="CHEBI:15377"/>
        <dbReference type="ChEBI" id="CHEBI:15378"/>
        <dbReference type="ChEBI" id="CHEBI:15379"/>
        <dbReference type="ChEBI" id="CHEBI:30879"/>
        <dbReference type="ChEBI" id="CHEBI:57618"/>
        <dbReference type="ChEBI" id="CHEBI:58210"/>
        <dbReference type="ChEBI" id="CHEBI:142491"/>
        <dbReference type="EC" id="1.14.14.1"/>
    </reaction>
</comment>
<comment type="caution">
    <text evidence="18">The sequence shown here is derived from an EMBL/GenBank/DDBJ whole genome shotgun (WGS) entry which is preliminary data.</text>
</comment>
<dbReference type="AlphaFoldDB" id="A0AAN6RGQ4"/>
<evidence type="ECO:0000313" key="19">
    <source>
        <dbReference type="Proteomes" id="UP001280581"/>
    </source>
</evidence>
<dbReference type="PROSITE" id="PS00086">
    <property type="entry name" value="CYTOCHROME_P450"/>
    <property type="match status" value="1"/>
</dbReference>
<keyword evidence="5 14" id="KW-0285">Flavoprotein</keyword>
<evidence type="ECO:0000259" key="16">
    <source>
        <dbReference type="PROSITE" id="PS50902"/>
    </source>
</evidence>
<gene>
    <name evidence="18" type="ORF">GRF29_96g1325626</name>
</gene>
<dbReference type="InterPro" id="IPR001433">
    <property type="entry name" value="OxRdtase_FAD/NAD-bd"/>
</dbReference>
<dbReference type="PRINTS" id="PR00385">
    <property type="entry name" value="P450"/>
</dbReference>
<comment type="cofactor">
    <cofactor evidence="14">
        <name>FAD</name>
        <dbReference type="ChEBI" id="CHEBI:57692"/>
    </cofactor>
    <cofactor evidence="14">
        <name>FMN</name>
        <dbReference type="ChEBI" id="CHEBI:58210"/>
    </cofactor>
</comment>
<evidence type="ECO:0000256" key="11">
    <source>
        <dbReference type="ARBA" id="ARBA00023002"/>
    </source>
</evidence>
<dbReference type="PROSITE" id="PS51384">
    <property type="entry name" value="FAD_FR"/>
    <property type="match status" value="1"/>
</dbReference>
<dbReference type="GO" id="GO:0050660">
    <property type="term" value="F:flavin adenine dinucleotide binding"/>
    <property type="evidence" value="ECO:0007669"/>
    <property type="project" value="TreeGrafter"/>
</dbReference>
<evidence type="ECO:0000256" key="6">
    <source>
        <dbReference type="ARBA" id="ARBA00022643"/>
    </source>
</evidence>
<keyword evidence="9 14" id="KW-0521">NADP</keyword>
<name>A0AAN6RGQ4_9PLEO</name>
<evidence type="ECO:0000256" key="1">
    <source>
        <dbReference type="ARBA" id="ARBA00001971"/>
    </source>
</evidence>
<dbReference type="CDD" id="cd11068">
    <property type="entry name" value="CYP120A1"/>
    <property type="match status" value="1"/>
</dbReference>
<evidence type="ECO:0000259" key="17">
    <source>
        <dbReference type="PROSITE" id="PS51384"/>
    </source>
</evidence>
<dbReference type="InterPro" id="IPR008254">
    <property type="entry name" value="Flavodoxin/NO_synth"/>
</dbReference>
<evidence type="ECO:0000256" key="3">
    <source>
        <dbReference type="ARBA" id="ARBA00022448"/>
    </source>
</evidence>
<keyword evidence="3 14" id="KW-0813">Transport</keyword>
<dbReference type="SUPFAM" id="SSF52343">
    <property type="entry name" value="Ferredoxin reductase-like, C-terminal NADP-linked domain"/>
    <property type="match status" value="1"/>
</dbReference>
<dbReference type="Pfam" id="PF00067">
    <property type="entry name" value="p450"/>
    <property type="match status" value="1"/>
</dbReference>
<feature type="domain" description="FAD-binding FR-type" evidence="17">
    <location>
        <begin position="691"/>
        <end position="920"/>
    </location>
</feature>
<dbReference type="EC" id="1.6.2.4" evidence="14"/>
<keyword evidence="19" id="KW-1185">Reference proteome</keyword>
<evidence type="ECO:0000256" key="5">
    <source>
        <dbReference type="ARBA" id="ARBA00022630"/>
    </source>
</evidence>
<evidence type="ECO:0000313" key="18">
    <source>
        <dbReference type="EMBL" id="KAK3208070.1"/>
    </source>
</evidence>
<dbReference type="PRINTS" id="PR00463">
    <property type="entry name" value="EP450I"/>
</dbReference>
<dbReference type="EMBL" id="WVTA01000008">
    <property type="protein sequence ID" value="KAK3208070.1"/>
    <property type="molecule type" value="Genomic_DNA"/>
</dbReference>
<evidence type="ECO:0000256" key="8">
    <source>
        <dbReference type="ARBA" id="ARBA00022827"/>
    </source>
</evidence>
<dbReference type="PANTHER" id="PTHR19384">
    <property type="entry name" value="NITRIC OXIDE SYNTHASE-RELATED"/>
    <property type="match status" value="1"/>
</dbReference>
<dbReference type="PROSITE" id="PS50902">
    <property type="entry name" value="FLAVODOXIN_LIKE"/>
    <property type="match status" value="1"/>
</dbReference>
<comment type="similarity">
    <text evidence="2 14">In the N-terminal section; belongs to the cytochrome P450 family.</text>
</comment>
<dbReference type="GO" id="GO:0020037">
    <property type="term" value="F:heme binding"/>
    <property type="evidence" value="ECO:0007669"/>
    <property type="project" value="UniProtKB-UniRule"/>
</dbReference>
<dbReference type="InterPro" id="IPR017972">
    <property type="entry name" value="Cyt_P450_CS"/>
</dbReference>
<dbReference type="Gene3D" id="2.40.30.10">
    <property type="entry name" value="Translation factors"/>
    <property type="match status" value="1"/>
</dbReference>
<dbReference type="InterPro" id="IPR001128">
    <property type="entry name" value="Cyt_P450"/>
</dbReference>
<keyword evidence="8 14" id="KW-0274">FAD</keyword>
<keyword evidence="13 14" id="KW-0503">Monooxygenase</keyword>
<dbReference type="Proteomes" id="UP001280581">
    <property type="component" value="Unassembled WGS sequence"/>
</dbReference>
<dbReference type="Gene3D" id="1.10.630.10">
    <property type="entry name" value="Cytochrome P450"/>
    <property type="match status" value="1"/>
</dbReference>
<dbReference type="InterPro" id="IPR023173">
    <property type="entry name" value="NADPH_Cyt_P450_Rdtase_alpha"/>
</dbReference>
<dbReference type="InterPro" id="IPR036396">
    <property type="entry name" value="Cyt_P450_sf"/>
</dbReference>
<dbReference type="SUPFAM" id="SSF63380">
    <property type="entry name" value="Riboflavin synthase domain-like"/>
    <property type="match status" value="1"/>
</dbReference>
<evidence type="ECO:0000256" key="2">
    <source>
        <dbReference type="ARBA" id="ARBA00010018"/>
    </source>
</evidence>
<keyword evidence="4 14" id="KW-0349">Heme</keyword>
<dbReference type="InterPro" id="IPR002401">
    <property type="entry name" value="Cyt_P450_E_grp-I"/>
</dbReference>
<dbReference type="FunFam" id="1.10.630.10:FF:000040">
    <property type="entry name" value="Bifunctional cytochrome P450/NADPH--P450 reductase"/>
    <property type="match status" value="1"/>
</dbReference>
<dbReference type="Gene3D" id="3.40.50.360">
    <property type="match status" value="1"/>
</dbReference>
<feature type="binding site" description="axial binding residue" evidence="15">
    <location>
        <position position="416"/>
    </location>
    <ligand>
        <name>heme</name>
        <dbReference type="ChEBI" id="CHEBI:30413"/>
    </ligand>
    <ligandPart>
        <name>Fe</name>
        <dbReference type="ChEBI" id="CHEBI:18248"/>
    </ligandPart>
</feature>
<organism evidence="18 19">
    <name type="scientific">Pseudopithomyces chartarum</name>
    <dbReference type="NCBI Taxonomy" id="1892770"/>
    <lineage>
        <taxon>Eukaryota</taxon>
        <taxon>Fungi</taxon>
        <taxon>Dikarya</taxon>
        <taxon>Ascomycota</taxon>
        <taxon>Pezizomycotina</taxon>
        <taxon>Dothideomycetes</taxon>
        <taxon>Pleosporomycetidae</taxon>
        <taxon>Pleosporales</taxon>
        <taxon>Massarineae</taxon>
        <taxon>Didymosphaeriaceae</taxon>
        <taxon>Pseudopithomyces</taxon>
    </lineage>
</organism>
<dbReference type="PANTHER" id="PTHR19384:SF127">
    <property type="entry name" value="BIFUNCTIONAL CYTOCHROME P450_NADPH--P450 REDUCTASE"/>
    <property type="match status" value="1"/>
</dbReference>
<dbReference type="CDD" id="cd06206">
    <property type="entry name" value="bifunctional_CYPOR"/>
    <property type="match status" value="1"/>
</dbReference>
<evidence type="ECO:0000256" key="9">
    <source>
        <dbReference type="ARBA" id="ARBA00022857"/>
    </source>
</evidence>
<evidence type="ECO:0000256" key="12">
    <source>
        <dbReference type="ARBA" id="ARBA00023004"/>
    </source>
</evidence>
<comment type="catalytic activity">
    <reaction evidence="14">
        <text>2 oxidized [cytochrome P450] + NADPH = 2 reduced [cytochrome P450] + NADP(+) + H(+)</text>
        <dbReference type="Rhea" id="RHEA:24040"/>
        <dbReference type="Rhea" id="RHEA-COMP:14627"/>
        <dbReference type="Rhea" id="RHEA-COMP:14628"/>
        <dbReference type="ChEBI" id="CHEBI:15378"/>
        <dbReference type="ChEBI" id="CHEBI:55376"/>
        <dbReference type="ChEBI" id="CHEBI:57783"/>
        <dbReference type="ChEBI" id="CHEBI:58349"/>
        <dbReference type="ChEBI" id="CHEBI:60344"/>
        <dbReference type="EC" id="1.6.2.4"/>
    </reaction>
</comment>
<dbReference type="GO" id="GO:0005829">
    <property type="term" value="C:cytosol"/>
    <property type="evidence" value="ECO:0007669"/>
    <property type="project" value="TreeGrafter"/>
</dbReference>
<protein>
    <recommendedName>
        <fullName evidence="14">Bifunctional cytochrome P450/NADPH--P450 reductase</fullName>
    </recommendedName>
    <domain>
        <recommendedName>
            <fullName evidence="14">Cytochrome P450</fullName>
            <ecNumber evidence="14">1.14.14.1</ecNumber>
        </recommendedName>
    </domain>
    <domain>
        <recommendedName>
            <fullName evidence="14">NADPH--cytochrome P450 reductase</fullName>
            <ecNumber evidence="14">1.6.2.4</ecNumber>
        </recommendedName>
    </domain>
</protein>